<dbReference type="EMBL" id="JAGMWN010000004">
    <property type="protein sequence ID" value="MBP5857356.1"/>
    <property type="molecule type" value="Genomic_DNA"/>
</dbReference>
<evidence type="ECO:0000256" key="1">
    <source>
        <dbReference type="SAM" id="MobiDB-lite"/>
    </source>
</evidence>
<evidence type="ECO:0000313" key="3">
    <source>
        <dbReference type="Proteomes" id="UP000672602"/>
    </source>
</evidence>
<gene>
    <name evidence="2" type="ORF">KAJ83_10080</name>
</gene>
<dbReference type="GO" id="GO:0045271">
    <property type="term" value="C:respiratory chain complex I"/>
    <property type="evidence" value="ECO:0007669"/>
    <property type="project" value="InterPro"/>
</dbReference>
<keyword evidence="3" id="KW-1185">Reference proteome</keyword>
<dbReference type="Pfam" id="PF05071">
    <property type="entry name" value="NDUFA12"/>
    <property type="match status" value="1"/>
</dbReference>
<protein>
    <submittedName>
        <fullName evidence="2">NADH:ubiquinone oxidoreductase subunit NDUFA12</fullName>
    </submittedName>
</protein>
<proteinExistence type="predicted"/>
<dbReference type="PANTHER" id="PTHR12910:SF2">
    <property type="entry name" value="NADH DEHYDROGENASE [UBIQUINONE] 1 ALPHA SUBCOMPLEX SUBUNIT 12"/>
    <property type="match status" value="1"/>
</dbReference>
<reference evidence="2" key="1">
    <citation type="submission" date="2021-04" db="EMBL/GenBank/DDBJ databases">
        <authorList>
            <person name="Zhang D.-C."/>
        </authorList>
    </citation>
    <scope>NUCLEOTIDE SEQUENCE</scope>
    <source>
        <strain evidence="2">CGMCC 1.15697</strain>
    </source>
</reference>
<dbReference type="GO" id="GO:0006979">
    <property type="term" value="P:response to oxidative stress"/>
    <property type="evidence" value="ECO:0007669"/>
    <property type="project" value="TreeGrafter"/>
</dbReference>
<dbReference type="RefSeq" id="WP_210681942.1">
    <property type="nucleotide sequence ID" value="NZ_JAGMWN010000004.1"/>
</dbReference>
<sequence>MPNAITRVITWLNGDYVGEDAYGNRYYQAKSAAAKGRRRRRWVIYSDDPKSPVDRDEASRVPPMYHAWLHYTLADFPNESTIARRPWQKEHQPNLTGTPLAYRPPGHTLRGGQRDRATGDYEAWTPE</sequence>
<organism evidence="2 3">
    <name type="scientific">Marivibrio halodurans</name>
    <dbReference type="NCBI Taxonomy" id="2039722"/>
    <lineage>
        <taxon>Bacteria</taxon>
        <taxon>Pseudomonadati</taxon>
        <taxon>Pseudomonadota</taxon>
        <taxon>Alphaproteobacteria</taxon>
        <taxon>Rhodospirillales</taxon>
        <taxon>Rhodospirillaceae</taxon>
        <taxon>Marivibrio</taxon>
    </lineage>
</organism>
<dbReference type="PANTHER" id="PTHR12910">
    <property type="entry name" value="NADH-UBIQUINONE OXIDOREDUCTASE SUBUNIT B17.2"/>
    <property type="match status" value="1"/>
</dbReference>
<dbReference type="Proteomes" id="UP000672602">
    <property type="component" value="Unassembled WGS sequence"/>
</dbReference>
<accession>A0A8J7V121</accession>
<name>A0A8J7V121_9PROT</name>
<dbReference type="NCBIfam" id="NF006040">
    <property type="entry name" value="PRK08183.1"/>
    <property type="match status" value="1"/>
</dbReference>
<dbReference type="InterPro" id="IPR007763">
    <property type="entry name" value="NDUFA12"/>
</dbReference>
<dbReference type="AlphaFoldDB" id="A0A8J7V121"/>
<feature type="region of interest" description="Disordered" evidence="1">
    <location>
        <begin position="87"/>
        <end position="127"/>
    </location>
</feature>
<evidence type="ECO:0000313" key="2">
    <source>
        <dbReference type="EMBL" id="MBP5857356.1"/>
    </source>
</evidence>
<comment type="caution">
    <text evidence="2">The sequence shown here is derived from an EMBL/GenBank/DDBJ whole genome shotgun (WGS) entry which is preliminary data.</text>
</comment>